<dbReference type="STRING" id="1884261.A0A5C3QYW0"/>
<dbReference type="CDD" id="cd00920">
    <property type="entry name" value="Cupredoxin"/>
    <property type="match status" value="1"/>
</dbReference>
<feature type="chain" id="PRO_5022812658" description="Cupredoxin" evidence="2">
    <location>
        <begin position="18"/>
        <end position="287"/>
    </location>
</feature>
<dbReference type="AlphaFoldDB" id="A0A5C3QYW0"/>
<proteinExistence type="predicted"/>
<keyword evidence="2" id="KW-0732">Signal</keyword>
<evidence type="ECO:0000256" key="2">
    <source>
        <dbReference type="SAM" id="SignalP"/>
    </source>
</evidence>
<feature type="region of interest" description="Disordered" evidence="1">
    <location>
        <begin position="156"/>
        <end position="175"/>
    </location>
</feature>
<evidence type="ECO:0008006" key="5">
    <source>
        <dbReference type="Google" id="ProtNLM"/>
    </source>
</evidence>
<dbReference type="PANTHER" id="PTHR34883:SF4">
    <property type="entry name" value="CUPREDOXIN"/>
    <property type="match status" value="1"/>
</dbReference>
<dbReference type="Gene3D" id="2.60.40.420">
    <property type="entry name" value="Cupredoxins - blue copper proteins"/>
    <property type="match status" value="1"/>
</dbReference>
<keyword evidence="4" id="KW-1185">Reference proteome</keyword>
<accession>A0A5C3QYW0</accession>
<feature type="signal peptide" evidence="2">
    <location>
        <begin position="1"/>
        <end position="17"/>
    </location>
</feature>
<gene>
    <name evidence="3" type="ORF">BDV98DRAFT_610105</name>
</gene>
<dbReference type="SUPFAM" id="SSF49503">
    <property type="entry name" value="Cupredoxins"/>
    <property type="match status" value="1"/>
</dbReference>
<reference evidence="3 4" key="1">
    <citation type="journal article" date="2019" name="Nat. Ecol. Evol.">
        <title>Megaphylogeny resolves global patterns of mushroom evolution.</title>
        <authorList>
            <person name="Varga T."/>
            <person name="Krizsan K."/>
            <person name="Foldi C."/>
            <person name="Dima B."/>
            <person name="Sanchez-Garcia M."/>
            <person name="Sanchez-Ramirez S."/>
            <person name="Szollosi G.J."/>
            <person name="Szarkandi J.G."/>
            <person name="Papp V."/>
            <person name="Albert L."/>
            <person name="Andreopoulos W."/>
            <person name="Angelini C."/>
            <person name="Antonin V."/>
            <person name="Barry K.W."/>
            <person name="Bougher N.L."/>
            <person name="Buchanan P."/>
            <person name="Buyck B."/>
            <person name="Bense V."/>
            <person name="Catcheside P."/>
            <person name="Chovatia M."/>
            <person name="Cooper J."/>
            <person name="Damon W."/>
            <person name="Desjardin D."/>
            <person name="Finy P."/>
            <person name="Geml J."/>
            <person name="Haridas S."/>
            <person name="Hughes K."/>
            <person name="Justo A."/>
            <person name="Karasinski D."/>
            <person name="Kautmanova I."/>
            <person name="Kiss B."/>
            <person name="Kocsube S."/>
            <person name="Kotiranta H."/>
            <person name="LaButti K.M."/>
            <person name="Lechner B.E."/>
            <person name="Liimatainen K."/>
            <person name="Lipzen A."/>
            <person name="Lukacs Z."/>
            <person name="Mihaltcheva S."/>
            <person name="Morgado L.N."/>
            <person name="Niskanen T."/>
            <person name="Noordeloos M.E."/>
            <person name="Ohm R.A."/>
            <person name="Ortiz-Santana B."/>
            <person name="Ovrebo C."/>
            <person name="Racz N."/>
            <person name="Riley R."/>
            <person name="Savchenko A."/>
            <person name="Shiryaev A."/>
            <person name="Soop K."/>
            <person name="Spirin V."/>
            <person name="Szebenyi C."/>
            <person name="Tomsovsky M."/>
            <person name="Tulloss R.E."/>
            <person name="Uehling J."/>
            <person name="Grigoriev I.V."/>
            <person name="Vagvolgyi C."/>
            <person name="Papp T."/>
            <person name="Martin F.M."/>
            <person name="Miettinen O."/>
            <person name="Hibbett D.S."/>
            <person name="Nagy L.G."/>
        </authorList>
    </citation>
    <scope>NUCLEOTIDE SEQUENCE [LARGE SCALE GENOMIC DNA]</scope>
    <source>
        <strain evidence="3 4">CBS 309.79</strain>
    </source>
</reference>
<evidence type="ECO:0000256" key="1">
    <source>
        <dbReference type="SAM" id="MobiDB-lite"/>
    </source>
</evidence>
<evidence type="ECO:0000313" key="3">
    <source>
        <dbReference type="EMBL" id="TFL06528.1"/>
    </source>
</evidence>
<dbReference type="OrthoDB" id="1921208at2759"/>
<name>A0A5C3QYW0_9AGAR</name>
<sequence>MLSYTLGLALIPAFASAYIHNIKVGAGGLTFDPPAIGAQIGDQVVFHFPLIVVTEQKNHSLVQSSLDSPCGPKEGGINSGFFPVPANQTDHFPTFAMTIENTDPFWAYCSQAARTPNSHCGAGMVFSVNCGPDGAPNSFENFRNSALEIGKQLKAEGEVQAPPAEETPAGGYGGGGYGGGGYGGGGYGGGEDKPAEGSHEPAAGEQAPVEGAGYTIAPEPTGTVRTEVVSVETATWTTTYSSYPGSAAPTPGSIEGSIINVDVGKDGLTFSPSQVQAKPRDKIVFTL</sequence>
<dbReference type="InterPro" id="IPR008972">
    <property type="entry name" value="Cupredoxin"/>
</dbReference>
<dbReference type="PANTHER" id="PTHR34883">
    <property type="entry name" value="SERINE-RICH PROTEIN, PUTATIVE-RELATED-RELATED"/>
    <property type="match status" value="1"/>
</dbReference>
<organism evidence="3 4">
    <name type="scientific">Pterulicium gracile</name>
    <dbReference type="NCBI Taxonomy" id="1884261"/>
    <lineage>
        <taxon>Eukaryota</taxon>
        <taxon>Fungi</taxon>
        <taxon>Dikarya</taxon>
        <taxon>Basidiomycota</taxon>
        <taxon>Agaricomycotina</taxon>
        <taxon>Agaricomycetes</taxon>
        <taxon>Agaricomycetidae</taxon>
        <taxon>Agaricales</taxon>
        <taxon>Pleurotineae</taxon>
        <taxon>Pterulaceae</taxon>
        <taxon>Pterulicium</taxon>
    </lineage>
</organism>
<dbReference type="EMBL" id="ML178815">
    <property type="protein sequence ID" value="TFL06528.1"/>
    <property type="molecule type" value="Genomic_DNA"/>
</dbReference>
<dbReference type="InterPro" id="IPR052953">
    <property type="entry name" value="Ser-rich/MCO-related"/>
</dbReference>
<evidence type="ECO:0000313" key="4">
    <source>
        <dbReference type="Proteomes" id="UP000305067"/>
    </source>
</evidence>
<protein>
    <recommendedName>
        <fullName evidence="5">Cupredoxin</fullName>
    </recommendedName>
</protein>
<feature type="compositionally biased region" description="Basic and acidic residues" evidence="1">
    <location>
        <begin position="190"/>
        <end position="199"/>
    </location>
</feature>
<dbReference type="Proteomes" id="UP000305067">
    <property type="component" value="Unassembled WGS sequence"/>
</dbReference>
<feature type="region of interest" description="Disordered" evidence="1">
    <location>
        <begin position="185"/>
        <end position="223"/>
    </location>
</feature>